<accession>A0ABR2WS52</accession>
<evidence type="ECO:0000313" key="6">
    <source>
        <dbReference type="Proteomes" id="UP001479436"/>
    </source>
</evidence>
<evidence type="ECO:0000259" key="4">
    <source>
        <dbReference type="PROSITE" id="PS50014"/>
    </source>
</evidence>
<dbReference type="InterPro" id="IPR001487">
    <property type="entry name" value="Bromodomain"/>
</dbReference>
<organism evidence="5 6">
    <name type="scientific">Basidiobolus ranarum</name>
    <dbReference type="NCBI Taxonomy" id="34480"/>
    <lineage>
        <taxon>Eukaryota</taxon>
        <taxon>Fungi</taxon>
        <taxon>Fungi incertae sedis</taxon>
        <taxon>Zoopagomycota</taxon>
        <taxon>Entomophthoromycotina</taxon>
        <taxon>Basidiobolomycetes</taxon>
        <taxon>Basidiobolales</taxon>
        <taxon>Basidiobolaceae</taxon>
        <taxon>Basidiobolus</taxon>
    </lineage>
</organism>
<dbReference type="PRINTS" id="PR00503">
    <property type="entry name" value="BROMODOMAIN"/>
</dbReference>
<dbReference type="SUPFAM" id="SSF47370">
    <property type="entry name" value="Bromodomain"/>
    <property type="match status" value="4"/>
</dbReference>
<dbReference type="Pfam" id="PF00439">
    <property type="entry name" value="Bromodomain"/>
    <property type="match status" value="4"/>
</dbReference>
<dbReference type="EMBL" id="JASJQH010000456">
    <property type="protein sequence ID" value="KAK9764282.1"/>
    <property type="molecule type" value="Genomic_DNA"/>
</dbReference>
<dbReference type="Gene3D" id="1.20.920.10">
    <property type="entry name" value="Bromodomain-like"/>
    <property type="match status" value="4"/>
</dbReference>
<feature type="compositionally biased region" description="Basic residues" evidence="3">
    <location>
        <begin position="539"/>
        <end position="556"/>
    </location>
</feature>
<dbReference type="PROSITE" id="PS50014">
    <property type="entry name" value="BROMODOMAIN_2"/>
    <property type="match status" value="4"/>
</dbReference>
<dbReference type="InterPro" id="IPR050935">
    <property type="entry name" value="Bromo_chromatin_reader"/>
</dbReference>
<protein>
    <recommendedName>
        <fullName evidence="4">Bromo domain-containing protein</fullName>
    </recommendedName>
</protein>
<feature type="domain" description="Bromo" evidence="4">
    <location>
        <begin position="17"/>
        <end position="89"/>
    </location>
</feature>
<feature type="compositionally biased region" description="Low complexity" evidence="3">
    <location>
        <begin position="567"/>
        <end position="579"/>
    </location>
</feature>
<dbReference type="PROSITE" id="PS00633">
    <property type="entry name" value="BROMODOMAIN_1"/>
    <property type="match status" value="1"/>
</dbReference>
<dbReference type="PANTHER" id="PTHR22880:SF225">
    <property type="entry name" value="BROMODOMAIN-CONTAINING PROTEIN BET-1-RELATED"/>
    <property type="match status" value="1"/>
</dbReference>
<dbReference type="SMART" id="SM00297">
    <property type="entry name" value="BROMO"/>
    <property type="match status" value="4"/>
</dbReference>
<feature type="region of interest" description="Disordered" evidence="3">
    <location>
        <begin position="519"/>
        <end position="592"/>
    </location>
</feature>
<keyword evidence="1 2" id="KW-0103">Bromodomain</keyword>
<feature type="compositionally biased region" description="Polar residues" evidence="3">
    <location>
        <begin position="379"/>
        <end position="394"/>
    </location>
</feature>
<reference evidence="5 6" key="1">
    <citation type="submission" date="2023-04" db="EMBL/GenBank/DDBJ databases">
        <title>Genome of Basidiobolus ranarum AG-B5.</title>
        <authorList>
            <person name="Stajich J.E."/>
            <person name="Carter-House D."/>
            <person name="Gryganskyi A."/>
        </authorList>
    </citation>
    <scope>NUCLEOTIDE SEQUENCE [LARGE SCALE GENOMIC DNA]</scope>
    <source>
        <strain evidence="5 6">AG-B5</strain>
    </source>
</reference>
<keyword evidence="6" id="KW-1185">Reference proteome</keyword>
<evidence type="ECO:0000256" key="3">
    <source>
        <dbReference type="SAM" id="MobiDB-lite"/>
    </source>
</evidence>
<feature type="region of interest" description="Disordered" evidence="3">
    <location>
        <begin position="356"/>
        <end position="401"/>
    </location>
</feature>
<name>A0ABR2WS52_9FUNG</name>
<feature type="domain" description="Bromo" evidence="4">
    <location>
        <begin position="419"/>
        <end position="491"/>
    </location>
</feature>
<proteinExistence type="predicted"/>
<evidence type="ECO:0000256" key="1">
    <source>
        <dbReference type="ARBA" id="ARBA00023117"/>
    </source>
</evidence>
<dbReference type="Proteomes" id="UP001479436">
    <property type="component" value="Unassembled WGS sequence"/>
</dbReference>
<evidence type="ECO:0000313" key="5">
    <source>
        <dbReference type="EMBL" id="KAK9764282.1"/>
    </source>
</evidence>
<sequence>MDDATYKRCQRILKKLWSNPSSEPFQLPVDPVVLKIPTYTDIVKVPMDLKTVKEKLDRDQYISIREFEKDIRQVFFNCFLFNQPGTWVFEEGKKMEAYFYELFDRDKPRRPILSEDKQSLLRLVQKLIKSKHSSLFREPVDWVSLQIPDYPRIIRHPMDLGTIKDKLENDQYRTWVDFERDIRLIFNNCFTFNPSGTYAHEECQYLENYYFERYQEIKSALKVIPDVSRTPSREPSIKREPEPVIMTPEQLKLCEKVYKKVAGNKNAAAFQEPVDPIAMGIPHYFDVVRNPMDFSTVYKKLKAGEYSTPNEFETDVRQIFKNCVTFNGPEHYYSQQAMLLDKIMDKEMLAFQNLKPVAKQNGGSSSKKSSKQPKKESAMSMTAPITSPAQSSRMSIPPSPKTLDKVARKACESVLTRIKSHPSFEPFQAPVDIKALGIPHYYKVVKHPMDFGTVETKLRSGKYQNIEQFVADSQLVFENCYAFNIPGDAVYVMGQELQRLFEKACKKYGLLEALENSATERSAAKRVHPEEFEQSERHERKRKKDRKEKRKHKHSSHREDIEEQYSESENSRAAASRTSPQPQVRLKIKIKH</sequence>
<comment type="caution">
    <text evidence="5">The sequence shown here is derived from an EMBL/GenBank/DDBJ whole genome shotgun (WGS) entry which is preliminary data.</text>
</comment>
<dbReference type="PANTHER" id="PTHR22880">
    <property type="entry name" value="FALZ-RELATED BROMODOMAIN-CONTAINING PROTEINS"/>
    <property type="match status" value="1"/>
</dbReference>
<dbReference type="InterPro" id="IPR018359">
    <property type="entry name" value="Bromodomain_CS"/>
</dbReference>
<gene>
    <name evidence="5" type="ORF">K7432_008324</name>
</gene>
<feature type="compositionally biased region" description="Basic and acidic residues" evidence="3">
    <location>
        <begin position="527"/>
        <end position="538"/>
    </location>
</feature>
<feature type="domain" description="Bromo" evidence="4">
    <location>
        <begin position="128"/>
        <end position="200"/>
    </location>
</feature>
<evidence type="ECO:0000256" key="2">
    <source>
        <dbReference type="PROSITE-ProRule" id="PRU00035"/>
    </source>
</evidence>
<dbReference type="InterPro" id="IPR036427">
    <property type="entry name" value="Bromodomain-like_sf"/>
</dbReference>
<feature type="domain" description="Bromo" evidence="4">
    <location>
        <begin position="262"/>
        <end position="334"/>
    </location>
</feature>